<accession>A0A1S4FIB2</accession>
<dbReference type="PANTHER" id="PTHR13256">
    <property type="entry name" value="N-ACETYLTRANSFERASE 9"/>
    <property type="match status" value="1"/>
</dbReference>
<reference evidence="4" key="2">
    <citation type="submission" date="2020-05" db="UniProtKB">
        <authorList>
            <consortium name="EnsemblMetazoa"/>
        </authorList>
    </citation>
    <scope>IDENTIFICATION</scope>
    <source>
        <strain evidence="4">LVP_AGWG</strain>
    </source>
</reference>
<name>A0A1S4FIB2_AEDAE</name>
<dbReference type="InterPro" id="IPR039135">
    <property type="entry name" value="NAT9-like"/>
</dbReference>
<evidence type="ECO:0000256" key="2">
    <source>
        <dbReference type="ARBA" id="ARBA00022679"/>
    </source>
</evidence>
<protein>
    <submittedName>
        <fullName evidence="4">Uncharacterized protein</fullName>
    </submittedName>
</protein>
<dbReference type="VEuPathDB" id="VectorBase:AAEL007994"/>
<reference evidence="4 5" key="1">
    <citation type="submission" date="2017-06" db="EMBL/GenBank/DDBJ databases">
        <title>Aedes aegypti genome working group (AGWG) sequencing and assembly.</title>
        <authorList>
            <consortium name="Aedes aegypti Genome Working Group (AGWG)"/>
            <person name="Matthews B.J."/>
        </authorList>
    </citation>
    <scope>NUCLEOTIDE SEQUENCE [LARGE SCALE GENOMIC DNA]</scope>
    <source>
        <strain evidence="4 5">LVP_AGWG</strain>
    </source>
</reference>
<dbReference type="SUPFAM" id="SSF55729">
    <property type="entry name" value="Acyl-CoA N-acyltransferases (Nat)"/>
    <property type="match status" value="1"/>
</dbReference>
<keyword evidence="3" id="KW-0012">Acyltransferase</keyword>
<evidence type="ECO:0000256" key="3">
    <source>
        <dbReference type="ARBA" id="ARBA00023315"/>
    </source>
</evidence>
<dbReference type="InterPro" id="IPR000182">
    <property type="entry name" value="GNAT_dom"/>
</dbReference>
<dbReference type="FunCoup" id="A0A1S4FIB2">
    <property type="interactions" value="1061"/>
</dbReference>
<organism evidence="4 5">
    <name type="scientific">Aedes aegypti</name>
    <name type="common">Yellowfever mosquito</name>
    <name type="synonym">Culex aegypti</name>
    <dbReference type="NCBI Taxonomy" id="7159"/>
    <lineage>
        <taxon>Eukaryota</taxon>
        <taxon>Metazoa</taxon>
        <taxon>Ecdysozoa</taxon>
        <taxon>Arthropoda</taxon>
        <taxon>Hexapoda</taxon>
        <taxon>Insecta</taxon>
        <taxon>Pterygota</taxon>
        <taxon>Neoptera</taxon>
        <taxon>Endopterygota</taxon>
        <taxon>Diptera</taxon>
        <taxon>Nematocera</taxon>
        <taxon>Culicoidea</taxon>
        <taxon>Culicidae</taxon>
        <taxon>Culicinae</taxon>
        <taxon>Aedini</taxon>
        <taxon>Aedes</taxon>
        <taxon>Stegomyia</taxon>
    </lineage>
</organism>
<proteinExistence type="inferred from homology"/>
<keyword evidence="5" id="KW-1185">Reference proteome</keyword>
<sequence length="203" mass="23757">MRLNEHLKIVGTNVILVPYESKHVPKYHQWMKSTELQELTASEPLSLEEEYQMQKSWREDDDKCTFLILDKAEYYKSGDEIAALIGDTNIFLQSNDSDEDGDGLKTGEIEIMIAEPIARGKRYGWESTLLMLHFGVKHLNIRRYKAITKDTNTKAMQMFAKMAFREVKRVPVFQEVTFEKLVDAEWISWIEREISLSIEPYRS</sequence>
<dbReference type="InParanoid" id="A0A1S4FIB2"/>
<dbReference type="Proteomes" id="UP000008820">
    <property type="component" value="Chromosome 2"/>
</dbReference>
<dbReference type="Pfam" id="PF13302">
    <property type="entry name" value="Acetyltransf_3"/>
    <property type="match status" value="1"/>
</dbReference>
<dbReference type="PANTHER" id="PTHR13256:SF16">
    <property type="entry name" value="ALPHA_BETA-TUBULIN-N-ACETYLTRANSFERASE 9"/>
    <property type="match status" value="1"/>
</dbReference>
<keyword evidence="2" id="KW-0808">Transferase</keyword>
<comment type="similarity">
    <text evidence="1">Belongs to the acetyltransferase family. GNAT subfamily.</text>
</comment>
<evidence type="ECO:0000313" key="4">
    <source>
        <dbReference type="EnsemblMetazoa" id="AAEL007994-PA"/>
    </source>
</evidence>
<dbReference type="EnsemblMetazoa" id="AAEL007994-RA">
    <property type="protein sequence ID" value="AAEL007994-PA"/>
    <property type="gene ID" value="AAEL007994"/>
</dbReference>
<evidence type="ECO:0000256" key="1">
    <source>
        <dbReference type="ARBA" id="ARBA00009342"/>
    </source>
</evidence>
<dbReference type="GO" id="GO:0008080">
    <property type="term" value="F:N-acetyltransferase activity"/>
    <property type="evidence" value="ECO:0007669"/>
    <property type="project" value="InterPro"/>
</dbReference>
<dbReference type="InterPro" id="IPR016181">
    <property type="entry name" value="Acyl_CoA_acyltransferase"/>
</dbReference>
<gene>
    <name evidence="4" type="primary">5569894</name>
</gene>
<dbReference type="Gene3D" id="3.40.630.30">
    <property type="match status" value="1"/>
</dbReference>
<evidence type="ECO:0000313" key="5">
    <source>
        <dbReference type="Proteomes" id="UP000008820"/>
    </source>
</evidence>
<dbReference type="AlphaFoldDB" id="A0A1S4FIB2"/>